<gene>
    <name evidence="1" type="ORF">HAKA00212_LOCUS23085</name>
</gene>
<proteinExistence type="predicted"/>
<accession>A0A7S3YA37</accession>
<dbReference type="EMBL" id="HBIU01052263">
    <property type="protein sequence ID" value="CAE0645423.1"/>
    <property type="molecule type" value="Transcribed_RNA"/>
</dbReference>
<protein>
    <recommendedName>
        <fullName evidence="2">Sfi1 spindle body domain-containing protein</fullName>
    </recommendedName>
</protein>
<evidence type="ECO:0008006" key="2">
    <source>
        <dbReference type="Google" id="ProtNLM"/>
    </source>
</evidence>
<organism evidence="1">
    <name type="scientific">Heterosigma akashiwo</name>
    <name type="common">Chromophytic alga</name>
    <name type="synonym">Heterosigma carterae</name>
    <dbReference type="NCBI Taxonomy" id="2829"/>
    <lineage>
        <taxon>Eukaryota</taxon>
        <taxon>Sar</taxon>
        <taxon>Stramenopiles</taxon>
        <taxon>Ochrophyta</taxon>
        <taxon>Raphidophyceae</taxon>
        <taxon>Chattonellales</taxon>
        <taxon>Chattonellaceae</taxon>
        <taxon>Heterosigma</taxon>
    </lineage>
</organism>
<sequence>MYQSLSEREIPHHPLRWVVTRLKKQLLVRTKHKRVRANGISIRHLARNGLRNMWQHMQEVQRARMEEERAFHHFSQKVVFPVFVKILVHARRRKRAKQKNELYLHAMDRHRMTKTLAQWHGNATVLAQEHRAQAFGDRRLMKRVWAGLTKYTEISTDIHIHEQAVVNFSASTRLVRSWKQWTLLFKVLRCAKTLQKKRTISRLSLRILQKKEYEQSIASARLTQLNTGRRRRALQCWARTVQSERAARRRAGRRALRAWRGLSARRQALRQAAERRGAKKDQMAVEVAWKVWYARRQAWTAKRRRLRSAAGHCRASAVRSVFRRLAVHSQHSKESTLLVLTMATFVEQGGCEKAFEGLHTSLLRSARAKENMQRAKSHHQGLLYDKASQLFPLLAVRCRGSQVKKVVIYKLAKKALYTWRLLFLGGKLCEALQKLVFRSKSCGFARWRSQARALGFLSKRRKHQLQEALCQIQKQATRQATLRHCQCTLKAHRDKVRARDTWALWVKERAIRKLVRRQRQKIGLHRLQEWVAEEQHNRRVSDKRERLVQAHTTLSMAAIEWAMEKAWNIWRRERLKQVRVDRFIRRRLALREELGLDMLEKRKVFDRLRTFAVWLPPDLEARASKVREARRRRVLRSWRLLLATRQGAVMALHAAFENSALGLRRGVLGEAFDLWRKVAKAAGFAGWYLQWRMMQRWAAWVKGRRQERAAAALYRGLLLQRTLFRWWSFAAARTHRRLDTSKVLLLGGAAMA</sequence>
<dbReference type="AlphaFoldDB" id="A0A7S3YA37"/>
<reference evidence="1" key="1">
    <citation type="submission" date="2021-01" db="EMBL/GenBank/DDBJ databases">
        <authorList>
            <person name="Corre E."/>
            <person name="Pelletier E."/>
            <person name="Niang G."/>
            <person name="Scheremetjew M."/>
            <person name="Finn R."/>
            <person name="Kale V."/>
            <person name="Holt S."/>
            <person name="Cochrane G."/>
            <person name="Meng A."/>
            <person name="Brown T."/>
            <person name="Cohen L."/>
        </authorList>
    </citation>
    <scope>NUCLEOTIDE SEQUENCE</scope>
    <source>
        <strain evidence="1">CCMP3107</strain>
    </source>
</reference>
<name>A0A7S3YA37_HETAK</name>
<evidence type="ECO:0000313" key="1">
    <source>
        <dbReference type="EMBL" id="CAE0645423.1"/>
    </source>
</evidence>